<reference evidence="1 2" key="1">
    <citation type="submission" date="2018-10" db="EMBL/GenBank/DDBJ databases">
        <title>Phylogenomics of Brevibacillus.</title>
        <authorList>
            <person name="Dunlap C."/>
        </authorList>
    </citation>
    <scope>NUCLEOTIDE SEQUENCE [LARGE SCALE GENOMIC DNA]</scope>
    <source>
        <strain evidence="1 2">JCM 15085</strain>
    </source>
</reference>
<dbReference type="Proteomes" id="UP000281915">
    <property type="component" value="Unassembled WGS sequence"/>
</dbReference>
<dbReference type="AlphaFoldDB" id="A0A3M8C7Z7"/>
<evidence type="ECO:0000313" key="1">
    <source>
        <dbReference type="EMBL" id="RNB71719.1"/>
    </source>
</evidence>
<organism evidence="1 2">
    <name type="scientific">Brevibacillus panacihumi</name>
    <dbReference type="NCBI Taxonomy" id="497735"/>
    <lineage>
        <taxon>Bacteria</taxon>
        <taxon>Bacillati</taxon>
        <taxon>Bacillota</taxon>
        <taxon>Bacilli</taxon>
        <taxon>Bacillales</taxon>
        <taxon>Paenibacillaceae</taxon>
        <taxon>Brevibacillus</taxon>
    </lineage>
</organism>
<gene>
    <name evidence="1" type="ORF">EDM58_22445</name>
</gene>
<evidence type="ECO:0000313" key="2">
    <source>
        <dbReference type="Proteomes" id="UP000281915"/>
    </source>
</evidence>
<proteinExistence type="predicted"/>
<dbReference type="RefSeq" id="WP_122915313.1">
    <property type="nucleotide sequence ID" value="NZ_RHHT01000064.1"/>
</dbReference>
<dbReference type="InterPro" id="IPR029063">
    <property type="entry name" value="SAM-dependent_MTases_sf"/>
</dbReference>
<dbReference type="SUPFAM" id="SSF53335">
    <property type="entry name" value="S-adenosyl-L-methionine-dependent methyltransferases"/>
    <property type="match status" value="1"/>
</dbReference>
<dbReference type="EMBL" id="RHHT01000064">
    <property type="protein sequence ID" value="RNB71719.1"/>
    <property type="molecule type" value="Genomic_DNA"/>
</dbReference>
<protein>
    <submittedName>
        <fullName evidence="1">Uncharacterized protein</fullName>
    </submittedName>
</protein>
<dbReference type="Gene3D" id="3.40.50.720">
    <property type="entry name" value="NAD(P)-binding Rossmann-like Domain"/>
    <property type="match status" value="1"/>
</dbReference>
<sequence>MNNYNDFRSKLLKEDLFRINVEKYIEKVKKVGSIIIWGSASTGQLVYDLLLKFGISEKVTYFADNKREKWGTKHNHLMVLSPEEVVSKVKEDPHTKIIIAALHLADINKQLLSLGIEESAIDFRGFGLAKDYWTFQKETPFSIIHSHIDDYEKVYSLLADERSKSVYLGILNSKISLDNTYLAGIASPAEEQYFEKEPFL</sequence>
<name>A0A3M8C7Z7_9BACL</name>
<accession>A0A3M8C7Z7</accession>
<comment type="caution">
    <text evidence="1">The sequence shown here is derived from an EMBL/GenBank/DDBJ whole genome shotgun (WGS) entry which is preliminary data.</text>
</comment>